<name>A0A3E0IQ66_9STAP</name>
<sequence length="189" mass="22393">MYLDENILVSYQFSSGITHQLNQLNQQIDNQHLNNRLSIEMIRDFMDKHDEARHIMIGASSDQLMIESASYFKNQLEQYLNHKGNEPFTVKMVVWKEYSKNMQKFERAFVDNAPDLWIVFSKPLSFSRLLKRLYRNPKYQPENTFCMSNFCSHHLMQLIGYKYFEGMKGISPIGFQWQVTQGDIELKSS</sequence>
<dbReference type="EMBL" id="QKXQ01000264">
    <property type="protein sequence ID" value="REH96277.1"/>
    <property type="molecule type" value="Genomic_DNA"/>
</dbReference>
<reference evidence="1 2" key="1">
    <citation type="journal article" date="2018" name="Vet. Microbiol.">
        <title>Characterisation of Staphylococcus felis isolated from cats using whole genome sequencing.</title>
        <authorList>
            <person name="Worthing K."/>
            <person name="Pang S."/>
            <person name="Trott D.J."/>
            <person name="Abraham S."/>
            <person name="Coombs G.W."/>
            <person name="Jordan D."/>
            <person name="McIntyre L."/>
            <person name="Davies M.R."/>
            <person name="Norris J."/>
        </authorList>
    </citation>
    <scope>NUCLEOTIDE SEQUENCE [LARGE SCALE GENOMIC DNA]</scope>
    <source>
        <strain evidence="1 2">F9</strain>
    </source>
</reference>
<dbReference type="RefSeq" id="WP_116094228.1">
    <property type="nucleotide sequence ID" value="NZ_QKXQ01000264.1"/>
</dbReference>
<protein>
    <submittedName>
        <fullName evidence="1">Uncharacterized protein</fullName>
    </submittedName>
</protein>
<dbReference type="OrthoDB" id="2411859at2"/>
<dbReference type="Proteomes" id="UP000256562">
    <property type="component" value="Unassembled WGS sequence"/>
</dbReference>
<evidence type="ECO:0000313" key="1">
    <source>
        <dbReference type="EMBL" id="REH96277.1"/>
    </source>
</evidence>
<proteinExistence type="predicted"/>
<accession>A0A3E0IQ66</accession>
<organism evidence="1 2">
    <name type="scientific">Staphylococcus felis</name>
    <dbReference type="NCBI Taxonomy" id="46127"/>
    <lineage>
        <taxon>Bacteria</taxon>
        <taxon>Bacillati</taxon>
        <taxon>Bacillota</taxon>
        <taxon>Bacilli</taxon>
        <taxon>Bacillales</taxon>
        <taxon>Staphylococcaceae</taxon>
        <taxon>Staphylococcus</taxon>
    </lineage>
</organism>
<evidence type="ECO:0000313" key="2">
    <source>
        <dbReference type="Proteomes" id="UP000256562"/>
    </source>
</evidence>
<comment type="caution">
    <text evidence="1">The sequence shown here is derived from an EMBL/GenBank/DDBJ whole genome shotgun (WGS) entry which is preliminary data.</text>
</comment>
<gene>
    <name evidence="1" type="ORF">DOS83_05560</name>
</gene>
<dbReference type="AlphaFoldDB" id="A0A3E0IQ66"/>